<dbReference type="Proteomes" id="UP001430990">
    <property type="component" value="Chromosome"/>
</dbReference>
<reference evidence="1" key="1">
    <citation type="submission" date="2021-11" db="EMBL/GenBank/DDBJ databases">
        <title>Australian commercial rhizobial inoculants.</title>
        <authorList>
            <person name="Kohlmeier M.G."/>
            <person name="O'Hara G.W."/>
            <person name="Colombi E."/>
            <person name="Ramsay J.P."/>
            <person name="Terpolilli J."/>
        </authorList>
    </citation>
    <scope>NUCLEOTIDE SEQUENCE</scope>
    <source>
        <strain evidence="1">CC829</strain>
    </source>
</reference>
<evidence type="ECO:0000313" key="2">
    <source>
        <dbReference type="Proteomes" id="UP001430990"/>
    </source>
</evidence>
<dbReference type="RefSeq" id="WP_231144062.1">
    <property type="nucleotide sequence ID" value="NZ_CP088100.1"/>
</dbReference>
<protein>
    <submittedName>
        <fullName evidence="1">Uncharacterized protein</fullName>
    </submittedName>
</protein>
<organism evidence="1 2">
    <name type="scientific">Bradyrhizobium barranii</name>
    <dbReference type="NCBI Taxonomy" id="2992140"/>
    <lineage>
        <taxon>Bacteria</taxon>
        <taxon>Pseudomonadati</taxon>
        <taxon>Pseudomonadota</taxon>
        <taxon>Alphaproteobacteria</taxon>
        <taxon>Hyphomicrobiales</taxon>
        <taxon>Nitrobacteraceae</taxon>
        <taxon>Bradyrhizobium</taxon>
    </lineage>
</organism>
<dbReference type="EMBL" id="CP088100">
    <property type="protein sequence ID" value="UFW88278.1"/>
    <property type="molecule type" value="Genomic_DNA"/>
</dbReference>
<sequence length="78" mass="8750">MIRQLQGRMTGFSRDICPVASLRVLLKARLLALAKGVWQLSKVDIAAALLGDSTRFRFFTYGGHTVAFFFNWRSRSGA</sequence>
<name>A0ABY3QQN4_9BRAD</name>
<evidence type="ECO:0000313" key="1">
    <source>
        <dbReference type="EMBL" id="UFW88278.1"/>
    </source>
</evidence>
<keyword evidence="2" id="KW-1185">Reference proteome</keyword>
<accession>A0ABY3QQN4</accession>
<proteinExistence type="predicted"/>
<gene>
    <name evidence="1" type="ORF">BjapCC829_06775</name>
</gene>